<keyword evidence="2" id="KW-0472">Membrane</keyword>
<feature type="transmembrane region" description="Helical" evidence="2">
    <location>
        <begin position="77"/>
        <end position="99"/>
    </location>
</feature>
<dbReference type="Proteomes" id="UP001254608">
    <property type="component" value="Unassembled WGS sequence"/>
</dbReference>
<keyword evidence="5" id="KW-1185">Reference proteome</keyword>
<keyword evidence="2" id="KW-1133">Transmembrane helix</keyword>
<evidence type="ECO:0000313" key="5">
    <source>
        <dbReference type="Proteomes" id="UP001254608"/>
    </source>
</evidence>
<evidence type="ECO:0000259" key="3">
    <source>
        <dbReference type="Pfam" id="PF02397"/>
    </source>
</evidence>
<dbReference type="GO" id="GO:0016740">
    <property type="term" value="F:transferase activity"/>
    <property type="evidence" value="ECO:0007669"/>
    <property type="project" value="UniProtKB-KW"/>
</dbReference>
<sequence length="263" mass="29744">MDESPVSAGLLRGSNPAFQKKLEACLYDHHSRASSETDVFMPEPGRSATRGGASIETQDWSATHARYARFGKRAFDLAFASLFMLLLGFWLLPLIGLLIKLDSRGPVFFRQFRLGANGVQFRCFKFRTMTHDPRAGFVQAQKNDPRVTRVGRILRKTNLDELPQFLNVLMGEMSVVGPRPHVPELDELFAECVPGYSMRTSVLPGVTGLAQVSGCRGETRSIRKMTHRVRFDLFYARNMSLRMDIKIVFLTVWRALSGDEYAY</sequence>
<reference evidence="4 5" key="1">
    <citation type="submission" date="2023-09" db="EMBL/GenBank/DDBJ databases">
        <authorList>
            <person name="Rey-Velasco X."/>
        </authorList>
    </citation>
    <scope>NUCLEOTIDE SEQUENCE [LARGE SCALE GENOMIC DNA]</scope>
    <source>
        <strain evidence="4 5">W345</strain>
    </source>
</reference>
<dbReference type="Pfam" id="PF02397">
    <property type="entry name" value="Bac_transf"/>
    <property type="match status" value="1"/>
</dbReference>
<protein>
    <submittedName>
        <fullName evidence="4">Sugar transferase</fullName>
    </submittedName>
</protein>
<gene>
    <name evidence="4" type="ORF">RM530_11280</name>
</gene>
<dbReference type="RefSeq" id="WP_311365331.1">
    <property type="nucleotide sequence ID" value="NZ_JAVRIC010000015.1"/>
</dbReference>
<feature type="domain" description="Bacterial sugar transferase" evidence="3">
    <location>
        <begin position="72"/>
        <end position="256"/>
    </location>
</feature>
<dbReference type="PANTHER" id="PTHR30576:SF0">
    <property type="entry name" value="UNDECAPRENYL-PHOSPHATE N-ACETYLGALACTOSAMINYL 1-PHOSPHATE TRANSFERASE-RELATED"/>
    <property type="match status" value="1"/>
</dbReference>
<dbReference type="InterPro" id="IPR003362">
    <property type="entry name" value="Bact_transf"/>
</dbReference>
<comment type="caution">
    <text evidence="4">The sequence shown here is derived from an EMBL/GenBank/DDBJ whole genome shotgun (WGS) entry which is preliminary data.</text>
</comment>
<dbReference type="PANTHER" id="PTHR30576">
    <property type="entry name" value="COLANIC BIOSYNTHESIS UDP-GLUCOSE LIPID CARRIER TRANSFERASE"/>
    <property type="match status" value="1"/>
</dbReference>
<accession>A0ABU2WJZ7</accession>
<evidence type="ECO:0000256" key="2">
    <source>
        <dbReference type="SAM" id="Phobius"/>
    </source>
</evidence>
<comment type="similarity">
    <text evidence="1">Belongs to the bacterial sugar transferase family.</text>
</comment>
<proteinExistence type="inferred from homology"/>
<evidence type="ECO:0000313" key="4">
    <source>
        <dbReference type="EMBL" id="MDT0497939.1"/>
    </source>
</evidence>
<name>A0ABU2WJZ7_9GAMM</name>
<keyword evidence="4" id="KW-0808">Transferase</keyword>
<dbReference type="EMBL" id="JAVRIC010000015">
    <property type="protein sequence ID" value="MDT0497939.1"/>
    <property type="molecule type" value="Genomic_DNA"/>
</dbReference>
<keyword evidence="2" id="KW-0812">Transmembrane</keyword>
<organism evidence="4 5">
    <name type="scientific">Banduia mediterranea</name>
    <dbReference type="NCBI Taxonomy" id="3075609"/>
    <lineage>
        <taxon>Bacteria</taxon>
        <taxon>Pseudomonadati</taxon>
        <taxon>Pseudomonadota</taxon>
        <taxon>Gammaproteobacteria</taxon>
        <taxon>Nevskiales</taxon>
        <taxon>Algiphilaceae</taxon>
        <taxon>Banduia</taxon>
    </lineage>
</organism>
<evidence type="ECO:0000256" key="1">
    <source>
        <dbReference type="ARBA" id="ARBA00006464"/>
    </source>
</evidence>